<name>A0A395J771_9HELO</name>
<dbReference type="OrthoDB" id="8062037at2759"/>
<keyword evidence="2" id="KW-1185">Reference proteome</keyword>
<dbReference type="Proteomes" id="UP000249056">
    <property type="component" value="Unassembled WGS sequence"/>
</dbReference>
<evidence type="ECO:0000313" key="2">
    <source>
        <dbReference type="Proteomes" id="UP000249056"/>
    </source>
</evidence>
<accession>A0A395J771</accession>
<gene>
    <name evidence="1" type="ORF">DID88_008722</name>
</gene>
<organism evidence="1 2">
    <name type="scientific">Monilinia fructigena</name>
    <dbReference type="NCBI Taxonomy" id="38457"/>
    <lineage>
        <taxon>Eukaryota</taxon>
        <taxon>Fungi</taxon>
        <taxon>Dikarya</taxon>
        <taxon>Ascomycota</taxon>
        <taxon>Pezizomycotina</taxon>
        <taxon>Leotiomycetes</taxon>
        <taxon>Helotiales</taxon>
        <taxon>Sclerotiniaceae</taxon>
        <taxon>Monilinia</taxon>
    </lineage>
</organism>
<proteinExistence type="predicted"/>
<comment type="caution">
    <text evidence="1">The sequence shown here is derived from an EMBL/GenBank/DDBJ whole genome shotgun (WGS) entry which is preliminary data.</text>
</comment>
<protein>
    <submittedName>
        <fullName evidence="1">Uncharacterized protein</fullName>
    </submittedName>
</protein>
<evidence type="ECO:0000313" key="1">
    <source>
        <dbReference type="EMBL" id="RAL67998.1"/>
    </source>
</evidence>
<sequence>MTLVNEMFEVLRIVGRQSSVDGDLVLYLRICGLLLVSNTVSDNNARNRAMRAGEVDPINLDNMQNRPHRRRREKKLMTMDEVNERFPLTKYKNWVANRASEGLPTSGGVTAPPSRAASVARGRLFHTEAAARRRTGALSDTHAERMFRERTYPKQPQSAWTGIRGMPGRFGASARSNADAKIATQHVLGGHAKHKIDRLQQLVRVRMKATLLPQQADGGQEAPVSAESVCQAVTDLQGMLQVSHQC</sequence>
<dbReference type="EMBL" id="QKRW01000002">
    <property type="protein sequence ID" value="RAL67998.1"/>
    <property type="molecule type" value="Genomic_DNA"/>
</dbReference>
<dbReference type="AlphaFoldDB" id="A0A395J771"/>
<reference evidence="1 2" key="1">
    <citation type="submission" date="2018-06" db="EMBL/GenBank/DDBJ databases">
        <title>Genome Sequence of the Brown Rot Fungal Pathogen Monilinia fructigena.</title>
        <authorList>
            <person name="Landi L."/>
            <person name="De Miccolis Angelini R.M."/>
            <person name="Pollastro S."/>
            <person name="Abate D."/>
            <person name="Faretra F."/>
            <person name="Romanazzi G."/>
        </authorList>
    </citation>
    <scope>NUCLEOTIDE SEQUENCE [LARGE SCALE GENOMIC DNA]</scope>
    <source>
        <strain evidence="1 2">Mfrg269</strain>
    </source>
</reference>